<gene>
    <name evidence="1" type="ORF">PENARI_c003G02025</name>
</gene>
<comment type="caution">
    <text evidence="1">The sequence shown here is derived from an EMBL/GenBank/DDBJ whole genome shotgun (WGS) entry which is preliminary data.</text>
</comment>
<dbReference type="Proteomes" id="UP000177622">
    <property type="component" value="Unassembled WGS sequence"/>
</dbReference>
<dbReference type="EMBL" id="LXJU01000003">
    <property type="protein sequence ID" value="OGE56665.1"/>
    <property type="molecule type" value="Genomic_DNA"/>
</dbReference>
<proteinExistence type="predicted"/>
<accession>A0A1F5LTZ8</accession>
<sequence length="106" mass="11788">MTNAGCFSSQLAKTMIGLQSGLGSLLGLQSFAIQSSQSDNMLNVPLIGILATKDPYTNILGWTWKALTKKKCLMMRNQMWKNSGVQREGKSKAGSKIRINFHKYKF</sequence>
<reference evidence="1 2" key="1">
    <citation type="journal article" date="2016" name="Sci. Rep.">
        <title>Penicillium arizonense, a new, genome sequenced fungal species, reveals a high chemical diversity in secreted metabolites.</title>
        <authorList>
            <person name="Grijseels S."/>
            <person name="Nielsen J.C."/>
            <person name="Randelovic M."/>
            <person name="Nielsen J."/>
            <person name="Nielsen K.F."/>
            <person name="Workman M."/>
            <person name="Frisvad J.C."/>
        </authorList>
    </citation>
    <scope>NUCLEOTIDE SEQUENCE [LARGE SCALE GENOMIC DNA]</scope>
    <source>
        <strain evidence="1 2">CBS 141311</strain>
    </source>
</reference>
<evidence type="ECO:0000313" key="2">
    <source>
        <dbReference type="Proteomes" id="UP000177622"/>
    </source>
</evidence>
<dbReference type="GeneID" id="34572879"/>
<organism evidence="1 2">
    <name type="scientific">Penicillium arizonense</name>
    <dbReference type="NCBI Taxonomy" id="1835702"/>
    <lineage>
        <taxon>Eukaryota</taxon>
        <taxon>Fungi</taxon>
        <taxon>Dikarya</taxon>
        <taxon>Ascomycota</taxon>
        <taxon>Pezizomycotina</taxon>
        <taxon>Eurotiomycetes</taxon>
        <taxon>Eurotiomycetidae</taxon>
        <taxon>Eurotiales</taxon>
        <taxon>Aspergillaceae</taxon>
        <taxon>Penicillium</taxon>
    </lineage>
</organism>
<dbReference type="RefSeq" id="XP_022492093.1">
    <property type="nucleotide sequence ID" value="XM_022628145.1"/>
</dbReference>
<keyword evidence="2" id="KW-1185">Reference proteome</keyword>
<evidence type="ECO:0000313" key="1">
    <source>
        <dbReference type="EMBL" id="OGE56665.1"/>
    </source>
</evidence>
<name>A0A1F5LTZ8_PENAI</name>
<dbReference type="AlphaFoldDB" id="A0A1F5LTZ8"/>
<protein>
    <submittedName>
        <fullName evidence="1">Uncharacterized protein</fullName>
    </submittedName>
</protein>